<evidence type="ECO:0000256" key="1">
    <source>
        <dbReference type="SAM" id="MobiDB-lite"/>
    </source>
</evidence>
<accession>A0A8I2ZGD2</accession>
<proteinExistence type="predicted"/>
<evidence type="ECO:0000313" key="2">
    <source>
        <dbReference type="EMBL" id="KAG7130855.1"/>
    </source>
</evidence>
<reference evidence="2" key="1">
    <citation type="journal article" date="2021" name="Mol. Plant Pathol.">
        <title>A 20-kb lineage-specific genomic region tames virulence in pathogenic amphidiploid Verticillium longisporum.</title>
        <authorList>
            <person name="Harting R."/>
            <person name="Starke J."/>
            <person name="Kusch H."/>
            <person name="Poggeler S."/>
            <person name="Maurus I."/>
            <person name="Schluter R."/>
            <person name="Landesfeind M."/>
            <person name="Bulla I."/>
            <person name="Nowrousian M."/>
            <person name="de Jonge R."/>
            <person name="Stahlhut G."/>
            <person name="Hoff K.J."/>
            <person name="Asshauer K.P."/>
            <person name="Thurmer A."/>
            <person name="Stanke M."/>
            <person name="Daniel R."/>
            <person name="Morgenstern B."/>
            <person name="Thomma B.P.H.J."/>
            <person name="Kronstad J.W."/>
            <person name="Braus-Stromeyer S.A."/>
            <person name="Braus G.H."/>
        </authorList>
    </citation>
    <scope>NUCLEOTIDE SEQUENCE</scope>
    <source>
        <strain evidence="2">Vl32</strain>
    </source>
</reference>
<protein>
    <submittedName>
        <fullName evidence="2">Uncharacterized protein</fullName>
    </submittedName>
</protein>
<feature type="region of interest" description="Disordered" evidence="1">
    <location>
        <begin position="1"/>
        <end position="38"/>
    </location>
</feature>
<gene>
    <name evidence="2" type="ORF">HYQ45_010447</name>
</gene>
<name>A0A8I2ZGD2_VERLO</name>
<dbReference type="EMBL" id="JAEMWZ010000220">
    <property type="protein sequence ID" value="KAG7130855.1"/>
    <property type="molecule type" value="Genomic_DNA"/>
</dbReference>
<evidence type="ECO:0000313" key="3">
    <source>
        <dbReference type="Proteomes" id="UP000689129"/>
    </source>
</evidence>
<dbReference type="OrthoDB" id="6132182at2759"/>
<dbReference type="AlphaFoldDB" id="A0A8I2ZGD2"/>
<organism evidence="2 3">
    <name type="scientific">Verticillium longisporum</name>
    <name type="common">Verticillium dahliae var. longisporum</name>
    <dbReference type="NCBI Taxonomy" id="100787"/>
    <lineage>
        <taxon>Eukaryota</taxon>
        <taxon>Fungi</taxon>
        <taxon>Dikarya</taxon>
        <taxon>Ascomycota</taxon>
        <taxon>Pezizomycotina</taxon>
        <taxon>Sordariomycetes</taxon>
        <taxon>Hypocreomycetidae</taxon>
        <taxon>Glomerellales</taxon>
        <taxon>Plectosphaerellaceae</taxon>
        <taxon>Verticillium</taxon>
    </lineage>
</organism>
<comment type="caution">
    <text evidence="2">The sequence shown here is derived from an EMBL/GenBank/DDBJ whole genome shotgun (WGS) entry which is preliminary data.</text>
</comment>
<sequence>MSTPPQRTNDEQLNSQPVHEQAQRPSDSATPVDPPESVVKNGVVVSSSAKPPQRNLWIAWLYIFDWYPSHYSKEEKRLLKKLDRIILPLICSMCM</sequence>
<dbReference type="Proteomes" id="UP000689129">
    <property type="component" value="Unassembled WGS sequence"/>
</dbReference>
<feature type="compositionally biased region" description="Polar residues" evidence="1">
    <location>
        <begin position="1"/>
        <end position="29"/>
    </location>
</feature>